<dbReference type="NCBIfam" id="TIGR00229">
    <property type="entry name" value="sensory_box"/>
    <property type="match status" value="1"/>
</dbReference>
<gene>
    <name evidence="19" type="ordered locus">Tter_2868</name>
</gene>
<evidence type="ECO:0000259" key="16">
    <source>
        <dbReference type="PROSITE" id="PS50112"/>
    </source>
</evidence>
<dbReference type="PROSITE" id="PS50112">
    <property type="entry name" value="PAS"/>
    <property type="match status" value="1"/>
</dbReference>
<dbReference type="SUPFAM" id="SSF55874">
    <property type="entry name" value="ATPase domain of HSP90 chaperone/DNA topoisomerase II/histidine kinase"/>
    <property type="match status" value="1"/>
</dbReference>
<evidence type="ECO:0000256" key="14">
    <source>
        <dbReference type="SAM" id="Phobius"/>
    </source>
</evidence>
<dbReference type="InterPro" id="IPR000014">
    <property type="entry name" value="PAS"/>
</dbReference>
<dbReference type="SUPFAM" id="SSF55785">
    <property type="entry name" value="PYP-like sensor domain (PAS domain)"/>
    <property type="match status" value="1"/>
</dbReference>
<dbReference type="InterPro" id="IPR050351">
    <property type="entry name" value="BphY/WalK/GraS-like"/>
</dbReference>
<dbReference type="GO" id="GO:0030295">
    <property type="term" value="F:protein kinase activator activity"/>
    <property type="evidence" value="ECO:0007669"/>
    <property type="project" value="TreeGrafter"/>
</dbReference>
<dbReference type="InterPro" id="IPR036890">
    <property type="entry name" value="HATPase_C_sf"/>
</dbReference>
<dbReference type="eggNOG" id="COG5002">
    <property type="taxonomic scope" value="Bacteria"/>
</dbReference>
<organism evidence="19 20">
    <name type="scientific">Thermobaculum terrenum (strain ATCC BAA-798 / CCMEE 7001 / YNP1)</name>
    <dbReference type="NCBI Taxonomy" id="525904"/>
    <lineage>
        <taxon>Bacteria</taxon>
        <taxon>Bacillati</taxon>
        <taxon>Chloroflexota</taxon>
        <taxon>Chloroflexia</taxon>
        <taxon>Candidatus Thermobaculales</taxon>
        <taxon>Candidatus Thermobaculaceae</taxon>
        <taxon>Thermobaculum</taxon>
    </lineage>
</organism>
<keyword evidence="6 19" id="KW-0808">Transferase</keyword>
<evidence type="ECO:0000256" key="3">
    <source>
        <dbReference type="ARBA" id="ARBA00012438"/>
    </source>
</evidence>
<protein>
    <recommendedName>
        <fullName evidence="3">histidine kinase</fullName>
        <ecNumber evidence="3">2.7.13.3</ecNumber>
    </recommendedName>
</protein>
<evidence type="ECO:0000256" key="2">
    <source>
        <dbReference type="ARBA" id="ARBA00004651"/>
    </source>
</evidence>
<keyword evidence="4" id="KW-1003">Cell membrane</keyword>
<dbReference type="SMART" id="SM00387">
    <property type="entry name" value="HATPase_c"/>
    <property type="match status" value="1"/>
</dbReference>
<evidence type="ECO:0000256" key="13">
    <source>
        <dbReference type="ARBA" id="ARBA00023136"/>
    </source>
</evidence>
<dbReference type="CDD" id="cd00075">
    <property type="entry name" value="HATPase"/>
    <property type="match status" value="1"/>
</dbReference>
<comment type="catalytic activity">
    <reaction evidence="1">
        <text>ATP + protein L-histidine = ADP + protein N-phospho-L-histidine.</text>
        <dbReference type="EC" id="2.7.13.3"/>
    </reaction>
</comment>
<evidence type="ECO:0000256" key="11">
    <source>
        <dbReference type="ARBA" id="ARBA00022989"/>
    </source>
</evidence>
<dbReference type="Pfam" id="PF00672">
    <property type="entry name" value="HAMP"/>
    <property type="match status" value="1"/>
</dbReference>
<evidence type="ECO:0000256" key="4">
    <source>
        <dbReference type="ARBA" id="ARBA00022475"/>
    </source>
</evidence>
<dbReference type="SMART" id="SM00304">
    <property type="entry name" value="HAMP"/>
    <property type="match status" value="1"/>
</dbReference>
<keyword evidence="8" id="KW-0547">Nucleotide-binding</keyword>
<feature type="domain" description="PAC" evidence="17">
    <location>
        <begin position="313"/>
        <end position="370"/>
    </location>
</feature>
<accession>D1CJ30</accession>
<evidence type="ECO:0000256" key="10">
    <source>
        <dbReference type="ARBA" id="ARBA00022840"/>
    </source>
</evidence>
<dbReference type="CDD" id="cd00082">
    <property type="entry name" value="HisKA"/>
    <property type="match status" value="1"/>
</dbReference>
<evidence type="ECO:0000256" key="9">
    <source>
        <dbReference type="ARBA" id="ARBA00022777"/>
    </source>
</evidence>
<dbReference type="GO" id="GO:0005886">
    <property type="term" value="C:plasma membrane"/>
    <property type="evidence" value="ECO:0007669"/>
    <property type="project" value="UniProtKB-SubCell"/>
</dbReference>
<dbReference type="SMART" id="SM00091">
    <property type="entry name" value="PAS"/>
    <property type="match status" value="1"/>
</dbReference>
<dbReference type="Pfam" id="PF02518">
    <property type="entry name" value="HATPase_c"/>
    <property type="match status" value="1"/>
</dbReference>
<dbReference type="EC" id="2.7.13.3" evidence="3"/>
<dbReference type="CDD" id="cd00130">
    <property type="entry name" value="PAS"/>
    <property type="match status" value="1"/>
</dbReference>
<dbReference type="EMBL" id="CP001826">
    <property type="protein sequence ID" value="ACZ43750.1"/>
    <property type="molecule type" value="Genomic_DNA"/>
</dbReference>
<keyword evidence="20" id="KW-1185">Reference proteome</keyword>
<dbReference type="GO" id="GO:0007234">
    <property type="term" value="P:osmosensory signaling via phosphorelay pathway"/>
    <property type="evidence" value="ECO:0007669"/>
    <property type="project" value="TreeGrafter"/>
</dbReference>
<dbReference type="Gene3D" id="3.30.450.20">
    <property type="entry name" value="PAS domain"/>
    <property type="match status" value="2"/>
</dbReference>
<feature type="domain" description="HAMP" evidence="18">
    <location>
        <begin position="190"/>
        <end position="242"/>
    </location>
</feature>
<comment type="subcellular location">
    <subcellularLocation>
        <location evidence="2">Cell membrane</location>
        <topology evidence="2">Multi-pass membrane protein</topology>
    </subcellularLocation>
</comment>
<dbReference type="AlphaFoldDB" id="D1CJ30"/>
<feature type="domain" description="Histidine kinase" evidence="15">
    <location>
        <begin position="374"/>
        <end position="591"/>
    </location>
</feature>
<feature type="transmembrane region" description="Helical" evidence="14">
    <location>
        <begin position="166"/>
        <end position="189"/>
    </location>
</feature>
<dbReference type="RefSeq" id="WP_012876780.1">
    <property type="nucleotide sequence ID" value="NC_013526.1"/>
</dbReference>
<dbReference type="Pfam" id="PF00512">
    <property type="entry name" value="HisKA"/>
    <property type="match status" value="1"/>
</dbReference>
<dbReference type="GO" id="GO:0000155">
    <property type="term" value="F:phosphorelay sensor kinase activity"/>
    <property type="evidence" value="ECO:0007669"/>
    <property type="project" value="InterPro"/>
</dbReference>
<dbReference type="GO" id="GO:0000156">
    <property type="term" value="F:phosphorelay response regulator activity"/>
    <property type="evidence" value="ECO:0007669"/>
    <property type="project" value="TreeGrafter"/>
</dbReference>
<dbReference type="InterPro" id="IPR035965">
    <property type="entry name" value="PAS-like_dom_sf"/>
</dbReference>
<dbReference type="Proteomes" id="UP000000323">
    <property type="component" value="Chromosome 2"/>
</dbReference>
<dbReference type="FunFam" id="1.10.287.130:FF:000001">
    <property type="entry name" value="Two-component sensor histidine kinase"/>
    <property type="match status" value="1"/>
</dbReference>
<dbReference type="InterPro" id="IPR004358">
    <property type="entry name" value="Sig_transdc_His_kin-like_C"/>
</dbReference>
<dbReference type="PANTHER" id="PTHR42878:SF7">
    <property type="entry name" value="SENSOR HISTIDINE KINASE GLRK"/>
    <property type="match status" value="1"/>
</dbReference>
<sequence>MFTRIQWRIAASYVLLIAVALLALGVYLAYYLRQEQLHQLEMDLRSQALIIAQQVAPQLQRGDASQIDAFAKRVGRAADVRITIIDRTGRVLGDTDHDPNTMDNHLSRPEVRQALASGFGESMRHSRTLDRDLLYVAVPIGSGGDTLGVARVAMPTSDVQASLNRVVTVVGAATAIAIVLAILLALVVARATTSNIARLTSAARSMAAGQLHQRIEIDGRDETSELASAFNEMAQSLDSYISTINRERERMSAVLSYMADSLLITNARGEVQAMNRAAEQLLDVREQDVRGRSVMAVIRDHELAGLVRRALEMQGPVRLPRLLELGSDGNRRLIDALASPIPGENGTGSQVLLLLRDVTELRRAETIRQEFVANVSHELRTPVAALKSLVETLEEGALEDEEVARDFLARMHVEVDKLAQLIEELLELSRIESGKVELRIHPVNLVEVVRAGAERLRPQAERQGVDLEVTVEQPEILALADPERIQQVVINLVHNAIKFTPPGGRITVRVYSLDREVAVTVQDTGVGIEPELLDRLFERFFKVDRARSAGGTGLGLAIAKHLVLAHRGRIWAESEGMGKGARFTFTLPAVGAA</sequence>
<name>D1CJ30_THET1</name>
<dbReference type="InterPro" id="IPR013767">
    <property type="entry name" value="PAS_fold"/>
</dbReference>
<dbReference type="CDD" id="cd06225">
    <property type="entry name" value="HAMP"/>
    <property type="match status" value="1"/>
</dbReference>
<dbReference type="HOGENOM" id="CLU_000445_89_6_0"/>
<feature type="domain" description="PAS" evidence="16">
    <location>
        <begin position="247"/>
        <end position="295"/>
    </location>
</feature>
<dbReference type="Gene3D" id="1.10.287.130">
    <property type="match status" value="1"/>
</dbReference>
<dbReference type="SUPFAM" id="SSF158472">
    <property type="entry name" value="HAMP domain-like"/>
    <property type="match status" value="1"/>
</dbReference>
<keyword evidence="5" id="KW-0597">Phosphoprotein</keyword>
<evidence type="ECO:0000259" key="17">
    <source>
        <dbReference type="PROSITE" id="PS50113"/>
    </source>
</evidence>
<evidence type="ECO:0000256" key="1">
    <source>
        <dbReference type="ARBA" id="ARBA00000085"/>
    </source>
</evidence>
<dbReference type="InterPro" id="IPR003594">
    <property type="entry name" value="HATPase_dom"/>
</dbReference>
<dbReference type="GO" id="GO:0005524">
    <property type="term" value="F:ATP binding"/>
    <property type="evidence" value="ECO:0007669"/>
    <property type="project" value="UniProtKB-KW"/>
</dbReference>
<evidence type="ECO:0000259" key="15">
    <source>
        <dbReference type="PROSITE" id="PS50109"/>
    </source>
</evidence>
<dbReference type="InterPro" id="IPR036097">
    <property type="entry name" value="HisK_dim/P_sf"/>
</dbReference>
<evidence type="ECO:0000256" key="12">
    <source>
        <dbReference type="ARBA" id="ARBA00023012"/>
    </source>
</evidence>
<evidence type="ECO:0000313" key="20">
    <source>
        <dbReference type="Proteomes" id="UP000000323"/>
    </source>
</evidence>
<keyword evidence="13 14" id="KW-0472">Membrane</keyword>
<dbReference type="InterPro" id="IPR000700">
    <property type="entry name" value="PAS-assoc_C"/>
</dbReference>
<keyword evidence="12" id="KW-0902">Two-component regulatory system</keyword>
<dbReference type="Gene3D" id="3.30.565.10">
    <property type="entry name" value="Histidine kinase-like ATPase, C-terminal domain"/>
    <property type="match status" value="1"/>
</dbReference>
<dbReference type="GO" id="GO:0006355">
    <property type="term" value="P:regulation of DNA-templated transcription"/>
    <property type="evidence" value="ECO:0007669"/>
    <property type="project" value="InterPro"/>
</dbReference>
<dbReference type="PROSITE" id="PS50113">
    <property type="entry name" value="PAC"/>
    <property type="match status" value="1"/>
</dbReference>
<keyword evidence="7 14" id="KW-0812">Transmembrane</keyword>
<dbReference type="PANTHER" id="PTHR42878">
    <property type="entry name" value="TWO-COMPONENT HISTIDINE KINASE"/>
    <property type="match status" value="1"/>
</dbReference>
<proteinExistence type="predicted"/>
<dbReference type="SMART" id="SM00388">
    <property type="entry name" value="HisKA"/>
    <property type="match status" value="1"/>
</dbReference>
<evidence type="ECO:0000256" key="6">
    <source>
        <dbReference type="ARBA" id="ARBA00022679"/>
    </source>
</evidence>
<dbReference type="InterPro" id="IPR005467">
    <property type="entry name" value="His_kinase_dom"/>
</dbReference>
<dbReference type="PRINTS" id="PR00344">
    <property type="entry name" value="BCTRLSENSOR"/>
</dbReference>
<evidence type="ECO:0000256" key="8">
    <source>
        <dbReference type="ARBA" id="ARBA00022741"/>
    </source>
</evidence>
<reference evidence="20" key="1">
    <citation type="journal article" date="2010" name="Stand. Genomic Sci.">
        <title>Complete genome sequence of 'Thermobaculum terrenum' type strain (YNP1).</title>
        <authorList>
            <person name="Kiss H."/>
            <person name="Cleland D."/>
            <person name="Lapidus A."/>
            <person name="Lucas S."/>
            <person name="Glavina Del Rio T."/>
            <person name="Nolan M."/>
            <person name="Tice H."/>
            <person name="Han C."/>
            <person name="Goodwin L."/>
            <person name="Pitluck S."/>
            <person name="Liolios K."/>
            <person name="Ivanova N."/>
            <person name="Mavromatis K."/>
            <person name="Ovchinnikova G."/>
            <person name="Pati A."/>
            <person name="Chen A."/>
            <person name="Palaniappan K."/>
            <person name="Land M."/>
            <person name="Hauser L."/>
            <person name="Chang Y."/>
            <person name="Jeffries C."/>
            <person name="Lu M."/>
            <person name="Brettin T."/>
            <person name="Detter J."/>
            <person name="Goker M."/>
            <person name="Tindall B."/>
            <person name="Beck B."/>
            <person name="McDermott T."/>
            <person name="Woyke T."/>
            <person name="Bristow J."/>
            <person name="Eisen J."/>
            <person name="Markowitz V."/>
            <person name="Hugenholtz P."/>
            <person name="Kyrpides N."/>
            <person name="Klenk H."/>
            <person name="Cheng J."/>
        </authorList>
    </citation>
    <scope>NUCLEOTIDE SEQUENCE [LARGE SCALE GENOMIC DNA]</scope>
    <source>
        <strain evidence="20">ATCC BAA-798 / YNP1</strain>
    </source>
</reference>
<dbReference type="KEGG" id="ttr:Tter_2868"/>
<dbReference type="SUPFAM" id="SSF103190">
    <property type="entry name" value="Sensory domain-like"/>
    <property type="match status" value="1"/>
</dbReference>
<dbReference type="PROSITE" id="PS50885">
    <property type="entry name" value="HAMP"/>
    <property type="match status" value="1"/>
</dbReference>
<evidence type="ECO:0000256" key="5">
    <source>
        <dbReference type="ARBA" id="ARBA00022553"/>
    </source>
</evidence>
<keyword evidence="10" id="KW-0067">ATP-binding</keyword>
<evidence type="ECO:0000256" key="7">
    <source>
        <dbReference type="ARBA" id="ARBA00022692"/>
    </source>
</evidence>
<dbReference type="InterPro" id="IPR029151">
    <property type="entry name" value="Sensor-like_sf"/>
</dbReference>
<dbReference type="InterPro" id="IPR003661">
    <property type="entry name" value="HisK_dim/P_dom"/>
</dbReference>
<dbReference type="STRING" id="525904.Tter_2868"/>
<evidence type="ECO:0000313" key="19">
    <source>
        <dbReference type="EMBL" id="ACZ43750.1"/>
    </source>
</evidence>
<dbReference type="OrthoDB" id="9813151at2"/>
<dbReference type="InterPro" id="IPR003660">
    <property type="entry name" value="HAMP_dom"/>
</dbReference>
<dbReference type="Pfam" id="PF00989">
    <property type="entry name" value="PAS"/>
    <property type="match status" value="1"/>
</dbReference>
<dbReference type="Gene3D" id="6.10.340.10">
    <property type="match status" value="1"/>
</dbReference>
<dbReference type="FunFam" id="3.30.565.10:FF:000006">
    <property type="entry name" value="Sensor histidine kinase WalK"/>
    <property type="match status" value="1"/>
</dbReference>
<keyword evidence="11 14" id="KW-1133">Transmembrane helix</keyword>
<dbReference type="PROSITE" id="PS50109">
    <property type="entry name" value="HIS_KIN"/>
    <property type="match status" value="1"/>
</dbReference>
<feature type="transmembrane region" description="Helical" evidence="14">
    <location>
        <begin position="12"/>
        <end position="32"/>
    </location>
</feature>
<evidence type="ECO:0000259" key="18">
    <source>
        <dbReference type="PROSITE" id="PS50885"/>
    </source>
</evidence>
<dbReference type="SUPFAM" id="SSF47384">
    <property type="entry name" value="Homodimeric domain of signal transducing histidine kinase"/>
    <property type="match status" value="1"/>
</dbReference>
<keyword evidence="9 19" id="KW-0418">Kinase</keyword>